<reference evidence="1 2" key="1">
    <citation type="submission" date="2023-02" db="EMBL/GenBank/DDBJ databases">
        <title>LHISI_Scaffold_Assembly.</title>
        <authorList>
            <person name="Stuart O.P."/>
            <person name="Cleave R."/>
            <person name="Magrath M.J.L."/>
            <person name="Mikheyev A.S."/>
        </authorList>
    </citation>
    <scope>NUCLEOTIDE SEQUENCE [LARGE SCALE GENOMIC DNA]</scope>
    <source>
        <strain evidence="1">Daus_M_001</strain>
        <tissue evidence="1">Leg muscle</tissue>
    </source>
</reference>
<dbReference type="Proteomes" id="UP001159363">
    <property type="component" value="Chromosome 14"/>
</dbReference>
<accession>A0ABQ9G4M0</accession>
<organism evidence="1 2">
    <name type="scientific">Dryococelus australis</name>
    <dbReference type="NCBI Taxonomy" id="614101"/>
    <lineage>
        <taxon>Eukaryota</taxon>
        <taxon>Metazoa</taxon>
        <taxon>Ecdysozoa</taxon>
        <taxon>Arthropoda</taxon>
        <taxon>Hexapoda</taxon>
        <taxon>Insecta</taxon>
        <taxon>Pterygota</taxon>
        <taxon>Neoptera</taxon>
        <taxon>Polyneoptera</taxon>
        <taxon>Phasmatodea</taxon>
        <taxon>Verophasmatodea</taxon>
        <taxon>Anareolatae</taxon>
        <taxon>Phasmatidae</taxon>
        <taxon>Eurycanthinae</taxon>
        <taxon>Dryococelus</taxon>
    </lineage>
</organism>
<evidence type="ECO:0000313" key="1">
    <source>
        <dbReference type="EMBL" id="KAJ8867409.1"/>
    </source>
</evidence>
<dbReference type="EMBL" id="JARBHB010000015">
    <property type="protein sequence ID" value="KAJ8867409.1"/>
    <property type="molecule type" value="Genomic_DNA"/>
</dbReference>
<evidence type="ECO:0000313" key="2">
    <source>
        <dbReference type="Proteomes" id="UP001159363"/>
    </source>
</evidence>
<protein>
    <submittedName>
        <fullName evidence="1">Uncharacterized protein</fullName>
    </submittedName>
</protein>
<proteinExistence type="predicted"/>
<sequence length="141" mass="16328">MKELNLPVDKWYMLLLHLLEKRMDQALRKQWELVVHELDIPTSMPEQHRTSSGSFFVKSLPENGFLCKGEHTIHRCSEFVQKDPQACFPMAKDKQLCVNCLQTPHQVKSCPSTNSCRFCNARHNKDAAFPIRYTHFHSGTG</sequence>
<comment type="caution">
    <text evidence="1">The sequence shown here is derived from an EMBL/GenBank/DDBJ whole genome shotgun (WGS) entry which is preliminary data.</text>
</comment>
<gene>
    <name evidence="1" type="ORF">PR048_031210</name>
</gene>
<name>A0ABQ9G4M0_9NEOP</name>
<keyword evidence="2" id="KW-1185">Reference proteome</keyword>